<dbReference type="InterPro" id="IPR013383">
    <property type="entry name" value="CRISPR-assoc_prot_DxTHG_CS"/>
</dbReference>
<name>A0A1B8QF11_9GAMM</name>
<dbReference type="AlphaFoldDB" id="A0A1B8QF11"/>
<dbReference type="SUPFAM" id="SSF160980">
    <property type="entry name" value="SSO1389-like"/>
    <property type="match status" value="1"/>
</dbReference>
<dbReference type="RefSeq" id="WP_067336765.1">
    <property type="nucleotide sequence ID" value="NZ_LZNA01000035.1"/>
</dbReference>
<reference evidence="1 2" key="1">
    <citation type="submission" date="2016-06" db="EMBL/GenBank/DDBJ databases">
        <title>Draft genome of Moraxella atlantae CCUG 59586.</title>
        <authorList>
            <person name="Salva-Serra F."/>
            <person name="Engstrom-Jakobsson H."/>
            <person name="Thorell K."/>
            <person name="Gonzales-Siles L."/>
            <person name="Karlsson R."/>
            <person name="Boulund F."/>
            <person name="Engstrand L."/>
            <person name="Kristiansson E."/>
            <person name="Moore E."/>
        </authorList>
    </citation>
    <scope>NUCLEOTIDE SEQUENCE [LARGE SCALE GENOMIC DNA]</scope>
    <source>
        <strain evidence="1 2">CCUG 59586</strain>
    </source>
</reference>
<evidence type="ECO:0000313" key="1">
    <source>
        <dbReference type="EMBL" id="OBX80526.1"/>
    </source>
</evidence>
<protein>
    <submittedName>
        <fullName evidence="1">CRISPR-associated protein</fullName>
    </submittedName>
</protein>
<comment type="caution">
    <text evidence="1">The sequence shown here is derived from an EMBL/GenBank/DDBJ whole genome shotgun (WGS) entry which is preliminary data.</text>
</comment>
<gene>
    <name evidence="1" type="ORF">A9306_07455</name>
</gene>
<proteinExistence type="predicted"/>
<dbReference type="NCBIfam" id="TIGR02221">
    <property type="entry name" value="cas_TM1812"/>
    <property type="match status" value="1"/>
</dbReference>
<organism evidence="1 2">
    <name type="scientific">Faucicola atlantae</name>
    <dbReference type="NCBI Taxonomy" id="34059"/>
    <lineage>
        <taxon>Bacteria</taxon>
        <taxon>Pseudomonadati</taxon>
        <taxon>Pseudomonadota</taxon>
        <taxon>Gammaproteobacteria</taxon>
        <taxon>Moraxellales</taxon>
        <taxon>Moraxellaceae</taxon>
        <taxon>Faucicola</taxon>
    </lineage>
</organism>
<dbReference type="InterPro" id="IPR011742">
    <property type="entry name" value="CRISPR-assoc_prot_TM1812"/>
</dbReference>
<evidence type="ECO:0000313" key="2">
    <source>
        <dbReference type="Proteomes" id="UP000092616"/>
    </source>
</evidence>
<keyword evidence="2" id="KW-1185">Reference proteome</keyword>
<dbReference type="EMBL" id="LZNA01000035">
    <property type="protein sequence ID" value="OBX80526.1"/>
    <property type="molecule type" value="Genomic_DNA"/>
</dbReference>
<accession>A0A1B8QF11</accession>
<dbReference type="Proteomes" id="UP000092616">
    <property type="component" value="Unassembled WGS sequence"/>
</dbReference>
<dbReference type="NCBIfam" id="TIGR02549">
    <property type="entry name" value="CRISPR_DxTHG"/>
    <property type="match status" value="1"/>
</dbReference>
<sequence>MTTLVSFLGKQNKGYNTASYQFSDGEIMSNQKYMGLTLYEKLKPSRMILLGTAGSMWDIFLEDNSLGLDDEWLQLAEAASNDSVTEKMLEPFSIYLTKKLNIPVECLLISTARTDKEQVSILSKLANVLSEREQVILDITHSFRHLPLIALVAARFLKVTKQVDVKQIFYGNFIFGSEVHPVLELKGLLNMLDWVDGLNTFDKDGDYAQFADLLAKEGMDESQTKLLKQSAFFERTSNSSQARQKLSTVINALATFDSPIYQLFKPQLLKRLEWFKRSNRGLQEQQLAKDYLERNDYLRAVIFALEGMISAKTIDAGKDVNDYADREEQRQILRDNANFRLFNNIRNDLVHGLGRDTSQDIKRIMNDEEKMQQSLKDRFKLLLN</sequence>